<keyword evidence="2 6" id="KW-0808">Transferase</keyword>
<gene>
    <name evidence="6" type="ORF">TM35_000272290</name>
</gene>
<dbReference type="RefSeq" id="XP_028880705.1">
    <property type="nucleotide sequence ID" value="XM_029028122.1"/>
</dbReference>
<dbReference type="GO" id="GO:0006631">
    <property type="term" value="P:fatty acid metabolic process"/>
    <property type="evidence" value="ECO:0007669"/>
    <property type="project" value="TreeGrafter"/>
</dbReference>
<dbReference type="PANTHER" id="PTHR22589">
    <property type="entry name" value="CARNITINE O-ACYLTRANSFERASE"/>
    <property type="match status" value="1"/>
</dbReference>
<evidence type="ECO:0000313" key="7">
    <source>
        <dbReference type="Proteomes" id="UP000192257"/>
    </source>
</evidence>
<name>A0A1X0NR41_9TRYP</name>
<dbReference type="SUPFAM" id="SSF52777">
    <property type="entry name" value="CoA-dependent acyltransferases"/>
    <property type="match status" value="2"/>
</dbReference>
<feature type="active site" description="Proton acceptor" evidence="4">
    <location>
        <position position="350"/>
    </location>
</feature>
<sequence length="681" mass="76639">MTTETSSLKQTDTHCPQLPLPNLTTLLKRYIEFLEPLDGVKDKQSSINFVQEVLKSLQDDENTTSPEFRTIAKYFRFLESIIGEYKNFCNTTLRTSHMAPLWNAMYLGNREPLPLGWNYMLHLDGPSLETVAQQMNVSSQALRAAVIGAASFQVRRLVEQPLFFSSEAQSRLPRSCRVDLTLCRDQYNRLFRTVRIPHLGMDGLRWSHTNKVLLLRKGYAFILSWIHFEDSDNVNLLGPHWLEEIVCNARLIQTVIDKTADLPANIESPLVLASGSRSIWAYAFEELWGNAVSKDALDAITSCSFAIALDEETDLSLALHGGKYPENRYPDMNVMYTVDPSGGASCNMEHSWGDGGTMILVCSTIHHYATSLINEKLTVKRIEGLICSDYSDHVKPVCFGTLSNTVLKSIANTRCDHQKRVEQTELTVRHIRAFGTNEIKKNCRVSPDAFVHAAFHLAQRRLFGDQRSTYCALMMKKYHHGRTETLRTVTRATQELALMMESVDNKNIFNSSIAAALQKSSKEHRKRISVCRAGQGFHRAATLLRRLHNEVRERLQCMEKTNVDMKLVQAAESVESYFFASSALKELSSDYLSTSNITANGISSFSFAATHPNGVGIGYSLFPKILTFTCSSYKSFARPISGIKSIEKEKQISVCNVYADTLEQAVHDLYSLTAVLPPPKL</sequence>
<dbReference type="OrthoDB" id="240216at2759"/>
<dbReference type="Gene3D" id="3.30.559.70">
    <property type="entry name" value="Choline/Carnitine o-acyltransferase, domain 2"/>
    <property type="match status" value="1"/>
</dbReference>
<dbReference type="InterPro" id="IPR000542">
    <property type="entry name" value="Carn_acyl_trans"/>
</dbReference>
<dbReference type="STRING" id="67003.A0A1X0NR41"/>
<feature type="domain" description="Choline/carnitine acyltransferase" evidence="5">
    <location>
        <begin position="18"/>
        <end position="635"/>
    </location>
</feature>
<dbReference type="GO" id="GO:0009437">
    <property type="term" value="P:carnitine metabolic process"/>
    <property type="evidence" value="ECO:0007669"/>
    <property type="project" value="TreeGrafter"/>
</dbReference>
<evidence type="ECO:0000313" key="6">
    <source>
        <dbReference type="EMBL" id="ORC86639.1"/>
    </source>
</evidence>
<dbReference type="InterPro" id="IPR039551">
    <property type="entry name" value="Cho/carn_acyl_trans"/>
</dbReference>
<keyword evidence="3" id="KW-0012">Acyltransferase</keyword>
<organism evidence="6 7">
    <name type="scientific">Trypanosoma theileri</name>
    <dbReference type="NCBI Taxonomy" id="67003"/>
    <lineage>
        <taxon>Eukaryota</taxon>
        <taxon>Discoba</taxon>
        <taxon>Euglenozoa</taxon>
        <taxon>Kinetoplastea</taxon>
        <taxon>Metakinetoplastina</taxon>
        <taxon>Trypanosomatida</taxon>
        <taxon>Trypanosomatidae</taxon>
        <taxon>Trypanosoma</taxon>
    </lineage>
</organism>
<dbReference type="InterPro" id="IPR023213">
    <property type="entry name" value="CAT-like_dom_sf"/>
</dbReference>
<dbReference type="VEuPathDB" id="TriTrypDB:TM35_000272290"/>
<comment type="caution">
    <text evidence="6">The sequence shown here is derived from an EMBL/GenBank/DDBJ whole genome shotgun (WGS) entry which is preliminary data.</text>
</comment>
<keyword evidence="7" id="KW-1185">Reference proteome</keyword>
<dbReference type="Pfam" id="PF00755">
    <property type="entry name" value="Carn_acyltransf"/>
    <property type="match status" value="1"/>
</dbReference>
<accession>A0A1X0NR41</accession>
<dbReference type="GeneID" id="39987902"/>
<dbReference type="EMBL" id="NBCO01000027">
    <property type="protein sequence ID" value="ORC86639.1"/>
    <property type="molecule type" value="Genomic_DNA"/>
</dbReference>
<dbReference type="InterPro" id="IPR042231">
    <property type="entry name" value="Cho/carn_acyl_trans_2"/>
</dbReference>
<dbReference type="GO" id="GO:0005739">
    <property type="term" value="C:mitochondrion"/>
    <property type="evidence" value="ECO:0007669"/>
    <property type="project" value="TreeGrafter"/>
</dbReference>
<evidence type="ECO:0000259" key="5">
    <source>
        <dbReference type="Pfam" id="PF00755"/>
    </source>
</evidence>
<dbReference type="Gene3D" id="3.30.559.10">
    <property type="entry name" value="Chloramphenicol acetyltransferase-like domain"/>
    <property type="match status" value="1"/>
</dbReference>
<dbReference type="AlphaFoldDB" id="A0A1X0NR41"/>
<protein>
    <submittedName>
        <fullName evidence="6">Putative carnitine O-palmitoyltransferase</fullName>
    </submittedName>
</protein>
<dbReference type="PANTHER" id="PTHR22589:SF31">
    <property type="entry name" value="CARNITINE O-PALMITOYLTRANSFERASE"/>
    <property type="match status" value="1"/>
</dbReference>
<dbReference type="Proteomes" id="UP000192257">
    <property type="component" value="Unassembled WGS sequence"/>
</dbReference>
<reference evidence="6 7" key="1">
    <citation type="submission" date="2017-03" db="EMBL/GenBank/DDBJ databases">
        <title>An alternative strategy for trypanosome survival in the mammalian bloodstream revealed through genome and transcriptome analysis of the ubiquitous bovine parasite Trypanosoma (Megatrypanum) theileri.</title>
        <authorList>
            <person name="Kelly S."/>
            <person name="Ivens A."/>
            <person name="Mott A."/>
            <person name="O'Neill E."/>
            <person name="Emms D."/>
            <person name="Macleod O."/>
            <person name="Voorheis P."/>
            <person name="Matthews J."/>
            <person name="Matthews K."/>
            <person name="Carrington M."/>
        </authorList>
    </citation>
    <scope>NUCLEOTIDE SEQUENCE [LARGE SCALE GENOMIC DNA]</scope>
    <source>
        <strain evidence="6">Edinburgh</strain>
    </source>
</reference>
<evidence type="ECO:0000256" key="4">
    <source>
        <dbReference type="PIRSR" id="PIRSR600542-1"/>
    </source>
</evidence>
<evidence type="ECO:0000256" key="1">
    <source>
        <dbReference type="ARBA" id="ARBA00005232"/>
    </source>
</evidence>
<comment type="similarity">
    <text evidence="1">Belongs to the carnitine/choline acetyltransferase family.</text>
</comment>
<evidence type="ECO:0000256" key="2">
    <source>
        <dbReference type="ARBA" id="ARBA00022679"/>
    </source>
</evidence>
<evidence type="ECO:0000256" key="3">
    <source>
        <dbReference type="ARBA" id="ARBA00023315"/>
    </source>
</evidence>
<proteinExistence type="inferred from homology"/>
<dbReference type="GO" id="GO:0004095">
    <property type="term" value="F:carnitine O-palmitoyltransferase activity"/>
    <property type="evidence" value="ECO:0007669"/>
    <property type="project" value="TreeGrafter"/>
</dbReference>